<keyword evidence="2" id="KW-1185">Reference proteome</keyword>
<name>A0A841L0U8_9FIRM</name>
<accession>A0A841L0U8</accession>
<dbReference type="Proteomes" id="UP000579281">
    <property type="component" value="Unassembled WGS sequence"/>
</dbReference>
<proteinExistence type="predicted"/>
<evidence type="ECO:0000313" key="1">
    <source>
        <dbReference type="EMBL" id="MBB6216802.1"/>
    </source>
</evidence>
<protein>
    <submittedName>
        <fullName evidence="1">Uncharacterized protein</fullName>
    </submittedName>
</protein>
<dbReference type="AlphaFoldDB" id="A0A841L0U8"/>
<evidence type="ECO:0000313" key="2">
    <source>
        <dbReference type="Proteomes" id="UP000579281"/>
    </source>
</evidence>
<dbReference type="EMBL" id="JACHEN010000017">
    <property type="protein sequence ID" value="MBB6216802.1"/>
    <property type="molecule type" value="Genomic_DNA"/>
</dbReference>
<reference evidence="1 2" key="1">
    <citation type="submission" date="2020-08" db="EMBL/GenBank/DDBJ databases">
        <title>Genomic Encyclopedia of Type Strains, Phase IV (KMG-IV): sequencing the most valuable type-strain genomes for metagenomic binning, comparative biology and taxonomic classification.</title>
        <authorList>
            <person name="Goeker M."/>
        </authorList>
    </citation>
    <scope>NUCLEOTIDE SEQUENCE [LARGE SCALE GENOMIC DNA]</scope>
    <source>
        <strain evidence="1 2">DSM 103526</strain>
    </source>
</reference>
<gene>
    <name evidence="1" type="ORF">HNQ80_002906</name>
</gene>
<comment type="caution">
    <text evidence="1">The sequence shown here is derived from an EMBL/GenBank/DDBJ whole genome shotgun (WGS) entry which is preliminary data.</text>
</comment>
<organism evidence="1 2">
    <name type="scientific">Anaerosolibacter carboniphilus</name>
    <dbReference type="NCBI Taxonomy" id="1417629"/>
    <lineage>
        <taxon>Bacteria</taxon>
        <taxon>Bacillati</taxon>
        <taxon>Bacillota</taxon>
        <taxon>Clostridia</taxon>
        <taxon>Peptostreptococcales</taxon>
        <taxon>Thermotaleaceae</taxon>
        <taxon>Anaerosolibacter</taxon>
    </lineage>
</organism>
<sequence>MDSGPYASRYMDNFILQQSLESMVLPLDSSSA</sequence>